<feature type="compositionally biased region" description="Low complexity" evidence="1">
    <location>
        <begin position="311"/>
        <end position="357"/>
    </location>
</feature>
<dbReference type="OMA" id="TIDYVQA"/>
<dbReference type="EMBL" id="CCYD01000288">
    <property type="protein sequence ID" value="CEG37613.1"/>
    <property type="molecule type" value="Genomic_DNA"/>
</dbReference>
<dbReference type="SMR" id="A0A0P1A9X5"/>
<evidence type="ECO:0000256" key="1">
    <source>
        <dbReference type="SAM" id="MobiDB-lite"/>
    </source>
</evidence>
<reference evidence="3" key="1">
    <citation type="submission" date="2014-09" db="EMBL/GenBank/DDBJ databases">
        <authorList>
            <person name="Sharma Rahul"/>
            <person name="Thines Marco"/>
        </authorList>
    </citation>
    <scope>NUCLEOTIDE SEQUENCE [LARGE SCALE GENOMIC DNA]</scope>
</reference>
<dbReference type="Proteomes" id="UP000054928">
    <property type="component" value="Unassembled WGS sequence"/>
</dbReference>
<dbReference type="GeneID" id="36400447"/>
<keyword evidence="3" id="KW-1185">Reference proteome</keyword>
<name>A0A0P1A9X5_PLAHL</name>
<protein>
    <submittedName>
        <fullName evidence="2">Uncharacterized protein</fullName>
    </submittedName>
</protein>
<evidence type="ECO:0000313" key="2">
    <source>
        <dbReference type="EMBL" id="CEG37613.1"/>
    </source>
</evidence>
<dbReference type="AlphaFoldDB" id="A0A0P1A9X5"/>
<organism evidence="2 3">
    <name type="scientific">Plasmopara halstedii</name>
    <name type="common">Downy mildew of sunflower</name>
    <dbReference type="NCBI Taxonomy" id="4781"/>
    <lineage>
        <taxon>Eukaryota</taxon>
        <taxon>Sar</taxon>
        <taxon>Stramenopiles</taxon>
        <taxon>Oomycota</taxon>
        <taxon>Peronosporomycetes</taxon>
        <taxon>Peronosporales</taxon>
        <taxon>Peronosporaceae</taxon>
        <taxon>Plasmopara</taxon>
    </lineage>
</organism>
<sequence>MNVALTPDGLAYFSAADIFVDLIDSLIFSEATLLLKLFSKFFVQSLELHFYMIKSISLELVCQRQSYDHFSIFSLIHYSNLNTMVSTAPILALVATVANTASYVQAHGYIADPAPSWKGKKRSDWVVEIEPQWKGGWDQSSGDEGLLSTFKELATANNFKDVRSLMDGNPVYGEDCGYTDPNGTPVAPPSNGEATFSRGIVHAGPCEIWLDDKMVLQNDDCQAAYGDGTQETIAIFKPVDYSSCAADGCMLRFYWLALQRLDGKTVWQAYKNCIPLNGPAGGGGTSVQNDSPSSEDPNVSQQDLDEEESTKSPSNGESESSSSNSSTTDADAESPSSTPTSGSPSSSSPEMSSVPAPRSKCTGRRRE</sequence>
<accession>A0A0P1A9X5</accession>
<proteinExistence type="predicted"/>
<dbReference type="STRING" id="4781.A0A0P1A9X5"/>
<evidence type="ECO:0000313" key="3">
    <source>
        <dbReference type="Proteomes" id="UP000054928"/>
    </source>
</evidence>
<feature type="compositionally biased region" description="Polar residues" evidence="1">
    <location>
        <begin position="286"/>
        <end position="302"/>
    </location>
</feature>
<dbReference type="RefSeq" id="XP_024573982.1">
    <property type="nucleotide sequence ID" value="XM_024722957.1"/>
</dbReference>
<feature type="region of interest" description="Disordered" evidence="1">
    <location>
        <begin position="281"/>
        <end position="367"/>
    </location>
</feature>
<dbReference type="OrthoDB" id="164290at2759"/>